<dbReference type="EMBL" id="JBHMAS010000039">
    <property type="protein sequence ID" value="MFB9781240.1"/>
    <property type="molecule type" value="Genomic_DNA"/>
</dbReference>
<evidence type="ECO:0000313" key="2">
    <source>
        <dbReference type="Proteomes" id="UP001589587"/>
    </source>
</evidence>
<evidence type="ECO:0000313" key="1">
    <source>
        <dbReference type="EMBL" id="MFB9781240.1"/>
    </source>
</evidence>
<dbReference type="Proteomes" id="UP001589587">
    <property type="component" value="Unassembled WGS sequence"/>
</dbReference>
<dbReference type="RefSeq" id="WP_350491509.1">
    <property type="nucleotide sequence ID" value="NZ_JBHMAS010000039.1"/>
</dbReference>
<proteinExistence type="predicted"/>
<organism evidence="1 2">
    <name type="scientific">Rhodococcus baikonurensis</name>
    <dbReference type="NCBI Taxonomy" id="172041"/>
    <lineage>
        <taxon>Bacteria</taxon>
        <taxon>Bacillati</taxon>
        <taxon>Actinomycetota</taxon>
        <taxon>Actinomycetes</taxon>
        <taxon>Mycobacteriales</taxon>
        <taxon>Nocardiaceae</taxon>
        <taxon>Rhodococcus</taxon>
        <taxon>Rhodococcus erythropolis group</taxon>
    </lineage>
</organism>
<keyword evidence="2" id="KW-1185">Reference proteome</keyword>
<reference evidence="1 2" key="1">
    <citation type="submission" date="2024-09" db="EMBL/GenBank/DDBJ databases">
        <authorList>
            <person name="Sun Q."/>
            <person name="Mori K."/>
        </authorList>
    </citation>
    <scope>NUCLEOTIDE SEQUENCE [LARGE SCALE GENOMIC DNA]</scope>
    <source>
        <strain evidence="1 2">JCM 11411</strain>
    </source>
</reference>
<gene>
    <name evidence="1" type="ORF">ACFFQ6_16215</name>
</gene>
<accession>A0ABV5XFI9</accession>
<sequence length="71" mass="7787">MSDDYESALEEKPLEFMMSIANSGGSCDGQGIIPDGDHYACWCTCGEWNIEAPDQHEGLRLARIHTGSIPE</sequence>
<name>A0ABV5XFI9_9NOCA</name>
<protein>
    <submittedName>
        <fullName evidence="1">Uncharacterized protein</fullName>
    </submittedName>
</protein>
<comment type="caution">
    <text evidence="1">The sequence shown here is derived from an EMBL/GenBank/DDBJ whole genome shotgun (WGS) entry which is preliminary data.</text>
</comment>